<name>A0A4Y2QD73_ARAVE</name>
<protein>
    <recommendedName>
        <fullName evidence="3">Mos1 transposase HTH domain-containing protein</fullName>
    </recommendedName>
</protein>
<reference evidence="1 2" key="1">
    <citation type="journal article" date="2019" name="Sci. Rep.">
        <title>Orb-weaving spider Araneus ventricosus genome elucidates the spidroin gene catalogue.</title>
        <authorList>
            <person name="Kono N."/>
            <person name="Nakamura H."/>
            <person name="Ohtoshi R."/>
            <person name="Moran D.A.P."/>
            <person name="Shinohara A."/>
            <person name="Yoshida Y."/>
            <person name="Fujiwara M."/>
            <person name="Mori M."/>
            <person name="Tomita M."/>
            <person name="Arakawa K."/>
        </authorList>
    </citation>
    <scope>NUCLEOTIDE SEQUENCE [LARGE SCALE GENOMIC DNA]</scope>
</reference>
<dbReference type="AlphaFoldDB" id="A0A4Y2QD73"/>
<sequence>MSLALPLYHLLKFQPPMYLRSAVTLATSVQKEQRVNLKFVFKFRKILNLFALATSAQCLSRTQILDWFKRFKENREMIDDGPSPRLPIST</sequence>
<dbReference type="Proteomes" id="UP000499080">
    <property type="component" value="Unassembled WGS sequence"/>
</dbReference>
<dbReference type="EMBL" id="BGPR01013611">
    <property type="protein sequence ID" value="GBN61414.1"/>
    <property type="molecule type" value="Genomic_DNA"/>
</dbReference>
<keyword evidence="2" id="KW-1185">Reference proteome</keyword>
<organism evidence="1 2">
    <name type="scientific">Araneus ventricosus</name>
    <name type="common">Orbweaver spider</name>
    <name type="synonym">Epeira ventricosa</name>
    <dbReference type="NCBI Taxonomy" id="182803"/>
    <lineage>
        <taxon>Eukaryota</taxon>
        <taxon>Metazoa</taxon>
        <taxon>Ecdysozoa</taxon>
        <taxon>Arthropoda</taxon>
        <taxon>Chelicerata</taxon>
        <taxon>Arachnida</taxon>
        <taxon>Araneae</taxon>
        <taxon>Araneomorphae</taxon>
        <taxon>Entelegynae</taxon>
        <taxon>Araneoidea</taxon>
        <taxon>Araneidae</taxon>
        <taxon>Araneus</taxon>
    </lineage>
</organism>
<gene>
    <name evidence="1" type="ORF">AVEN_215632_1</name>
</gene>
<evidence type="ECO:0000313" key="1">
    <source>
        <dbReference type="EMBL" id="GBN61414.1"/>
    </source>
</evidence>
<comment type="caution">
    <text evidence="1">The sequence shown here is derived from an EMBL/GenBank/DDBJ whole genome shotgun (WGS) entry which is preliminary data.</text>
</comment>
<proteinExistence type="predicted"/>
<accession>A0A4Y2QD73</accession>
<evidence type="ECO:0008006" key="3">
    <source>
        <dbReference type="Google" id="ProtNLM"/>
    </source>
</evidence>
<evidence type="ECO:0000313" key="2">
    <source>
        <dbReference type="Proteomes" id="UP000499080"/>
    </source>
</evidence>